<keyword evidence="1" id="KW-0175">Coiled coil</keyword>
<proteinExistence type="predicted"/>
<evidence type="ECO:0000256" key="2">
    <source>
        <dbReference type="SAM" id="Phobius"/>
    </source>
</evidence>
<protein>
    <submittedName>
        <fullName evidence="3">Uncharacterized protein</fullName>
    </submittedName>
</protein>
<evidence type="ECO:0000313" key="4">
    <source>
        <dbReference type="Proteomes" id="UP001597214"/>
    </source>
</evidence>
<organism evidence="3 4">
    <name type="scientific">Bacillus salitolerans</name>
    <dbReference type="NCBI Taxonomy" id="1437434"/>
    <lineage>
        <taxon>Bacteria</taxon>
        <taxon>Bacillati</taxon>
        <taxon>Bacillota</taxon>
        <taxon>Bacilli</taxon>
        <taxon>Bacillales</taxon>
        <taxon>Bacillaceae</taxon>
        <taxon>Bacillus</taxon>
    </lineage>
</organism>
<evidence type="ECO:0000256" key="1">
    <source>
        <dbReference type="SAM" id="Coils"/>
    </source>
</evidence>
<feature type="transmembrane region" description="Helical" evidence="2">
    <location>
        <begin position="71"/>
        <end position="90"/>
    </location>
</feature>
<keyword evidence="2" id="KW-0812">Transmembrane</keyword>
<reference evidence="4" key="1">
    <citation type="journal article" date="2019" name="Int. J. Syst. Evol. Microbiol.">
        <title>The Global Catalogue of Microorganisms (GCM) 10K type strain sequencing project: providing services to taxonomists for standard genome sequencing and annotation.</title>
        <authorList>
            <consortium name="The Broad Institute Genomics Platform"/>
            <consortium name="The Broad Institute Genome Sequencing Center for Infectious Disease"/>
            <person name="Wu L."/>
            <person name="Ma J."/>
        </authorList>
    </citation>
    <scope>NUCLEOTIDE SEQUENCE [LARGE SCALE GENOMIC DNA]</scope>
    <source>
        <strain evidence="4">CCUG 49339</strain>
    </source>
</reference>
<feature type="coiled-coil region" evidence="1">
    <location>
        <begin position="1"/>
        <end position="31"/>
    </location>
</feature>
<dbReference type="RefSeq" id="WP_377930191.1">
    <property type="nucleotide sequence ID" value="NZ_JBHUEM010000052.1"/>
</dbReference>
<dbReference type="Proteomes" id="UP001597214">
    <property type="component" value="Unassembled WGS sequence"/>
</dbReference>
<accession>A0ABW4LUW5</accession>
<gene>
    <name evidence="3" type="ORF">ACFSCX_20845</name>
</gene>
<keyword evidence="4" id="KW-1185">Reference proteome</keyword>
<evidence type="ECO:0000313" key="3">
    <source>
        <dbReference type="EMBL" id="MFD1738964.1"/>
    </source>
</evidence>
<comment type="caution">
    <text evidence="3">The sequence shown here is derived from an EMBL/GenBank/DDBJ whole genome shotgun (WGS) entry which is preliminary data.</text>
</comment>
<name>A0ABW4LUW5_9BACI</name>
<sequence length="91" mass="10653">MEDKEIKLRELEVKLDELAKLHEEFHQHEKEQLNENDVYALIDQYLTEKGYISESELHSQLSRNKVSTMKWVVATGLSIATITISIIHIFL</sequence>
<keyword evidence="2" id="KW-1133">Transmembrane helix</keyword>
<keyword evidence="2" id="KW-0472">Membrane</keyword>
<dbReference type="EMBL" id="JBHUEM010000052">
    <property type="protein sequence ID" value="MFD1738964.1"/>
    <property type="molecule type" value="Genomic_DNA"/>
</dbReference>